<organism evidence="2 3">
    <name type="scientific">Acrobeloides nanus</name>
    <dbReference type="NCBI Taxonomy" id="290746"/>
    <lineage>
        <taxon>Eukaryota</taxon>
        <taxon>Metazoa</taxon>
        <taxon>Ecdysozoa</taxon>
        <taxon>Nematoda</taxon>
        <taxon>Chromadorea</taxon>
        <taxon>Rhabditida</taxon>
        <taxon>Tylenchina</taxon>
        <taxon>Cephalobomorpha</taxon>
        <taxon>Cephaloboidea</taxon>
        <taxon>Cephalobidae</taxon>
        <taxon>Acrobeloides</taxon>
    </lineage>
</organism>
<feature type="compositionally biased region" description="Basic and acidic residues" evidence="1">
    <location>
        <begin position="54"/>
        <end position="87"/>
    </location>
</feature>
<feature type="compositionally biased region" description="Polar residues" evidence="1">
    <location>
        <begin position="1"/>
        <end position="15"/>
    </location>
</feature>
<evidence type="ECO:0000313" key="2">
    <source>
        <dbReference type="Proteomes" id="UP000887540"/>
    </source>
</evidence>
<dbReference type="WBParaSite" id="ACRNAN_scaffold16952.g27924.t1">
    <property type="protein sequence ID" value="ACRNAN_scaffold16952.g27924.t1"/>
    <property type="gene ID" value="ACRNAN_scaffold16952.g27924"/>
</dbReference>
<sequence>MGNKGSASLRDTNNPDFLKIDFGPHGTYKTYDIDEKESRANTLTSSTNEEQIDVLERKPEGILRLPDSGDKKRKETGLSQSVKKDRSQSVYSEHTIIGSHLL</sequence>
<dbReference type="AlphaFoldDB" id="A0A914D083"/>
<feature type="region of interest" description="Disordered" evidence="1">
    <location>
        <begin position="1"/>
        <end position="25"/>
    </location>
</feature>
<name>A0A914D083_9BILA</name>
<evidence type="ECO:0000256" key="1">
    <source>
        <dbReference type="SAM" id="MobiDB-lite"/>
    </source>
</evidence>
<protein>
    <submittedName>
        <fullName evidence="3">Uncharacterized protein</fullName>
    </submittedName>
</protein>
<proteinExistence type="predicted"/>
<reference evidence="3" key="1">
    <citation type="submission" date="2022-11" db="UniProtKB">
        <authorList>
            <consortium name="WormBaseParasite"/>
        </authorList>
    </citation>
    <scope>IDENTIFICATION</scope>
</reference>
<accession>A0A914D083</accession>
<feature type="compositionally biased region" description="Polar residues" evidence="1">
    <location>
        <begin position="40"/>
        <end position="49"/>
    </location>
</feature>
<keyword evidence="2" id="KW-1185">Reference proteome</keyword>
<feature type="region of interest" description="Disordered" evidence="1">
    <location>
        <begin position="39"/>
        <end position="102"/>
    </location>
</feature>
<dbReference type="Proteomes" id="UP000887540">
    <property type="component" value="Unplaced"/>
</dbReference>
<evidence type="ECO:0000313" key="3">
    <source>
        <dbReference type="WBParaSite" id="ACRNAN_scaffold16952.g27924.t1"/>
    </source>
</evidence>